<dbReference type="AlphaFoldDB" id="A0A5S9ILX8"/>
<keyword evidence="7" id="KW-1185">Reference proteome</keyword>
<keyword evidence="4 5" id="KW-0472">Membrane</keyword>
<dbReference type="Proteomes" id="UP000326354">
    <property type="component" value="Chromosome"/>
</dbReference>
<feature type="transmembrane region" description="Helical" evidence="5">
    <location>
        <begin position="21"/>
        <end position="40"/>
    </location>
</feature>
<evidence type="ECO:0000256" key="2">
    <source>
        <dbReference type="ARBA" id="ARBA00022692"/>
    </source>
</evidence>
<keyword evidence="2 5" id="KW-0812">Transmembrane</keyword>
<name>A0A5S9ILX8_UABAM</name>
<dbReference type="KEGG" id="uam:UABAM_02126"/>
<proteinExistence type="predicted"/>
<evidence type="ECO:0000256" key="5">
    <source>
        <dbReference type="SAM" id="Phobius"/>
    </source>
</evidence>
<reference evidence="6 7" key="1">
    <citation type="submission" date="2019-08" db="EMBL/GenBank/DDBJ databases">
        <title>Complete genome sequence of Candidatus Uab amorphum.</title>
        <authorList>
            <person name="Shiratori T."/>
            <person name="Suzuki S."/>
            <person name="Kakizawa Y."/>
            <person name="Ishida K."/>
        </authorList>
    </citation>
    <scope>NUCLEOTIDE SEQUENCE [LARGE SCALE GENOMIC DNA]</scope>
    <source>
        <strain evidence="6 7">SRT547</strain>
    </source>
</reference>
<gene>
    <name evidence="6" type="ORF">UABAM_02126</name>
</gene>
<dbReference type="PANTHER" id="PTHR34292">
    <property type="entry name" value="OUTER SPORE WALL PROTEIN LDS1"/>
    <property type="match status" value="1"/>
</dbReference>
<dbReference type="Pfam" id="PF07264">
    <property type="entry name" value="EI24"/>
    <property type="match status" value="1"/>
</dbReference>
<keyword evidence="3 5" id="KW-1133">Transmembrane helix</keyword>
<evidence type="ECO:0000256" key="1">
    <source>
        <dbReference type="ARBA" id="ARBA00004141"/>
    </source>
</evidence>
<feature type="transmembrane region" description="Helical" evidence="5">
    <location>
        <begin position="60"/>
        <end position="81"/>
    </location>
</feature>
<dbReference type="EMBL" id="AP019860">
    <property type="protein sequence ID" value="BBM83771.1"/>
    <property type="molecule type" value="Genomic_DNA"/>
</dbReference>
<evidence type="ECO:0000313" key="7">
    <source>
        <dbReference type="Proteomes" id="UP000326354"/>
    </source>
</evidence>
<evidence type="ECO:0000256" key="3">
    <source>
        <dbReference type="ARBA" id="ARBA00022989"/>
    </source>
</evidence>
<comment type="subcellular location">
    <subcellularLocation>
        <location evidence="1">Membrane</location>
        <topology evidence="1">Multi-pass membrane protein</topology>
    </subcellularLocation>
</comment>
<dbReference type="InterPro" id="IPR059112">
    <property type="entry name" value="CysZ/EI24"/>
</dbReference>
<organism evidence="6 7">
    <name type="scientific">Uabimicrobium amorphum</name>
    <dbReference type="NCBI Taxonomy" id="2596890"/>
    <lineage>
        <taxon>Bacteria</taxon>
        <taxon>Pseudomonadati</taxon>
        <taxon>Planctomycetota</taxon>
        <taxon>Candidatus Uabimicrobiia</taxon>
        <taxon>Candidatus Uabimicrobiales</taxon>
        <taxon>Candidatus Uabimicrobiaceae</taxon>
        <taxon>Candidatus Uabimicrobium</taxon>
    </lineage>
</organism>
<dbReference type="InterPro" id="IPR052786">
    <property type="entry name" value="Spore_wall_assembly"/>
</dbReference>
<sequence length="212" mass="23968">MISGFFYPLKGCLFFLKHRSLWKHLIKSIFISIVLLFLVIGGASKHYTLHIAQTPMLKKVILTTLLTIISAIIFFAINSMLTARFMKALSRHVEKIVLQKEIQEPKVSFGQMIKGIFHAIRSIPFFLLILALNFVPVVGQILTLYYLGRNYTSFPLELRTDKNAQKKVSQNALGFITFGFTATLMMIPPFTIISHPMCVVGGTLMTLEKIDA</sequence>
<feature type="transmembrane region" description="Helical" evidence="5">
    <location>
        <begin position="125"/>
        <end position="148"/>
    </location>
</feature>
<dbReference type="PANTHER" id="PTHR34292:SF2">
    <property type="entry name" value="OUTER SPORE WALL PROTEIN LDS1"/>
    <property type="match status" value="1"/>
</dbReference>
<evidence type="ECO:0000256" key="4">
    <source>
        <dbReference type="ARBA" id="ARBA00023136"/>
    </source>
</evidence>
<dbReference type="RefSeq" id="WP_151967955.1">
    <property type="nucleotide sequence ID" value="NZ_AP019860.1"/>
</dbReference>
<accession>A0A5S9ILX8</accession>
<feature type="transmembrane region" description="Helical" evidence="5">
    <location>
        <begin position="168"/>
        <end position="187"/>
    </location>
</feature>
<evidence type="ECO:0000313" key="6">
    <source>
        <dbReference type="EMBL" id="BBM83771.1"/>
    </source>
</evidence>
<protein>
    <submittedName>
        <fullName evidence="6">Sulfate transporter CysZ</fullName>
    </submittedName>
</protein>